<feature type="transmembrane region" description="Helical" evidence="7">
    <location>
        <begin position="165"/>
        <end position="184"/>
    </location>
</feature>
<evidence type="ECO:0000256" key="5">
    <source>
        <dbReference type="ARBA" id="ARBA00022989"/>
    </source>
</evidence>
<dbReference type="EMBL" id="AORV01000046">
    <property type="protein sequence ID" value="EMS70825.1"/>
    <property type="molecule type" value="Genomic_DNA"/>
</dbReference>
<reference evidence="9 10" key="1">
    <citation type="journal article" date="2013" name="Genome Announc.">
        <title>Draft Genome Sequence of the Cellulolytic, Mesophilic, Anaerobic Bacterium Clostridium termitidis Strain CT1112 (DSM 5398).</title>
        <authorList>
            <person name="Lal S."/>
            <person name="Ramachandran U."/>
            <person name="Zhang X."/>
            <person name="Munir R."/>
            <person name="Sparling R."/>
            <person name="Levin D.B."/>
        </authorList>
    </citation>
    <scope>NUCLEOTIDE SEQUENCE [LARGE SCALE GENOMIC DNA]</scope>
    <source>
        <strain evidence="9 10">CT1112</strain>
    </source>
</reference>
<dbReference type="RefSeq" id="WP_004627661.1">
    <property type="nucleotide sequence ID" value="NZ_AORV01000046.1"/>
</dbReference>
<dbReference type="GO" id="GO:0005886">
    <property type="term" value="C:plasma membrane"/>
    <property type="evidence" value="ECO:0007669"/>
    <property type="project" value="UniProtKB-SubCell"/>
</dbReference>
<dbReference type="STRING" id="1195236.CTER_3441"/>
<name>S0FGW1_RUMCE</name>
<protein>
    <submittedName>
        <fullName evidence="9">ABC-type sugar transport system, permease component</fullName>
    </submittedName>
</protein>
<comment type="similarity">
    <text evidence="7">Belongs to the binding-protein-dependent transport system permease family.</text>
</comment>
<evidence type="ECO:0000256" key="4">
    <source>
        <dbReference type="ARBA" id="ARBA00022692"/>
    </source>
</evidence>
<dbReference type="AlphaFoldDB" id="S0FGW1"/>
<dbReference type="PANTHER" id="PTHR43744">
    <property type="entry name" value="ABC TRANSPORTER PERMEASE PROTEIN MG189-RELATED-RELATED"/>
    <property type="match status" value="1"/>
</dbReference>
<dbReference type="Proteomes" id="UP000014155">
    <property type="component" value="Unassembled WGS sequence"/>
</dbReference>
<dbReference type="Gene3D" id="1.10.3720.10">
    <property type="entry name" value="MetI-like"/>
    <property type="match status" value="1"/>
</dbReference>
<feature type="transmembrane region" description="Helical" evidence="7">
    <location>
        <begin position="205"/>
        <end position="228"/>
    </location>
</feature>
<feature type="transmembrane region" description="Helical" evidence="7">
    <location>
        <begin position="126"/>
        <end position="145"/>
    </location>
</feature>
<dbReference type="PANTHER" id="PTHR43744:SF12">
    <property type="entry name" value="ABC TRANSPORTER PERMEASE PROTEIN MG189-RELATED"/>
    <property type="match status" value="1"/>
</dbReference>
<evidence type="ECO:0000313" key="9">
    <source>
        <dbReference type="EMBL" id="EMS70825.1"/>
    </source>
</evidence>
<dbReference type="eggNOG" id="COG0395">
    <property type="taxonomic scope" value="Bacteria"/>
</dbReference>
<evidence type="ECO:0000256" key="6">
    <source>
        <dbReference type="ARBA" id="ARBA00023136"/>
    </source>
</evidence>
<organism evidence="9 10">
    <name type="scientific">Ruminiclostridium cellobioparum subsp. termitidis CT1112</name>
    <dbReference type="NCBI Taxonomy" id="1195236"/>
    <lineage>
        <taxon>Bacteria</taxon>
        <taxon>Bacillati</taxon>
        <taxon>Bacillota</taxon>
        <taxon>Clostridia</taxon>
        <taxon>Eubacteriales</taxon>
        <taxon>Oscillospiraceae</taxon>
        <taxon>Ruminiclostridium</taxon>
    </lineage>
</organism>
<keyword evidence="5 7" id="KW-1133">Transmembrane helix</keyword>
<comment type="caution">
    <text evidence="9">The sequence shown here is derived from an EMBL/GenBank/DDBJ whole genome shotgun (WGS) entry which is preliminary data.</text>
</comment>
<feature type="domain" description="ABC transmembrane type-1" evidence="8">
    <location>
        <begin position="88"/>
        <end position="283"/>
    </location>
</feature>
<evidence type="ECO:0000256" key="7">
    <source>
        <dbReference type="RuleBase" id="RU363032"/>
    </source>
</evidence>
<dbReference type="GO" id="GO:0055085">
    <property type="term" value="P:transmembrane transport"/>
    <property type="evidence" value="ECO:0007669"/>
    <property type="project" value="InterPro"/>
</dbReference>
<keyword evidence="9" id="KW-0762">Sugar transport</keyword>
<dbReference type="CDD" id="cd06261">
    <property type="entry name" value="TM_PBP2"/>
    <property type="match status" value="1"/>
</dbReference>
<proteinExistence type="inferred from homology"/>
<keyword evidence="2 7" id="KW-0813">Transport</keyword>
<dbReference type="InterPro" id="IPR035906">
    <property type="entry name" value="MetI-like_sf"/>
</dbReference>
<gene>
    <name evidence="9" type="ORF">CTER_3441</name>
</gene>
<evidence type="ECO:0000259" key="8">
    <source>
        <dbReference type="PROSITE" id="PS50928"/>
    </source>
</evidence>
<evidence type="ECO:0000256" key="2">
    <source>
        <dbReference type="ARBA" id="ARBA00022448"/>
    </source>
</evidence>
<feature type="transmembrane region" description="Helical" evidence="7">
    <location>
        <begin position="92"/>
        <end position="114"/>
    </location>
</feature>
<keyword evidence="6 7" id="KW-0472">Membrane</keyword>
<sequence length="298" mass="33055">MESKNKLIPVRGIYRIKGSKLITYIVLSLWAITTIAPLVWIFINAFKNNDEIIGSAFSLPKAYLDSGTIFQNFETLKRFSENNIFRGFKNSLIMSGSTLLLILILGSMAAFVLARFKFRFTKAVKAYLVASMLIPQFAVIVPNFVIMKNIGDIFEGFQGSYLTVIIPQVAGLMNFAILMLTSFMSGLPKELEEAALIDGCSIPGIFTRITIPLTIPALVSVGIMEFLWSYNDLLTPLVYLSKRNMPVTVLISQVQSLYSTDYGAMMAAIFITVLPVLILYFISQEYVIKGMTAGAVKG</sequence>
<feature type="transmembrane region" description="Helical" evidence="7">
    <location>
        <begin position="262"/>
        <end position="282"/>
    </location>
</feature>
<accession>S0FGW1</accession>
<dbReference type="Pfam" id="PF00528">
    <property type="entry name" value="BPD_transp_1"/>
    <property type="match status" value="1"/>
</dbReference>
<evidence type="ECO:0000256" key="1">
    <source>
        <dbReference type="ARBA" id="ARBA00004651"/>
    </source>
</evidence>
<keyword evidence="3" id="KW-1003">Cell membrane</keyword>
<dbReference type="PROSITE" id="PS50928">
    <property type="entry name" value="ABC_TM1"/>
    <property type="match status" value="1"/>
</dbReference>
<keyword evidence="10" id="KW-1185">Reference proteome</keyword>
<evidence type="ECO:0000313" key="10">
    <source>
        <dbReference type="Proteomes" id="UP000014155"/>
    </source>
</evidence>
<feature type="transmembrane region" description="Helical" evidence="7">
    <location>
        <begin position="21"/>
        <end position="43"/>
    </location>
</feature>
<dbReference type="SUPFAM" id="SSF161098">
    <property type="entry name" value="MetI-like"/>
    <property type="match status" value="1"/>
</dbReference>
<keyword evidence="4 7" id="KW-0812">Transmembrane</keyword>
<dbReference type="InterPro" id="IPR000515">
    <property type="entry name" value="MetI-like"/>
</dbReference>
<evidence type="ECO:0000256" key="3">
    <source>
        <dbReference type="ARBA" id="ARBA00022475"/>
    </source>
</evidence>
<comment type="subcellular location">
    <subcellularLocation>
        <location evidence="1 7">Cell membrane</location>
        <topology evidence="1 7">Multi-pass membrane protein</topology>
    </subcellularLocation>
</comment>
<dbReference type="PATRIC" id="fig|1195236.3.peg.3665"/>